<proteinExistence type="predicted"/>
<dbReference type="EMBL" id="GBRH01258649">
    <property type="protein sequence ID" value="JAD39246.1"/>
    <property type="molecule type" value="Transcribed_RNA"/>
</dbReference>
<reference evidence="1" key="1">
    <citation type="submission" date="2014-09" db="EMBL/GenBank/DDBJ databases">
        <authorList>
            <person name="Magalhaes I.L.F."/>
            <person name="Oliveira U."/>
            <person name="Santos F.R."/>
            <person name="Vidigal T.H.D.A."/>
            <person name="Brescovit A.D."/>
            <person name="Santos A.J."/>
        </authorList>
    </citation>
    <scope>NUCLEOTIDE SEQUENCE</scope>
    <source>
        <tissue evidence="1">Shoot tissue taken approximately 20 cm above the soil surface</tissue>
    </source>
</reference>
<dbReference type="AlphaFoldDB" id="A0A0A8ZKB0"/>
<name>A0A0A8ZKB0_ARUDO</name>
<organism evidence="1">
    <name type="scientific">Arundo donax</name>
    <name type="common">Giant reed</name>
    <name type="synonym">Donax arundinaceus</name>
    <dbReference type="NCBI Taxonomy" id="35708"/>
    <lineage>
        <taxon>Eukaryota</taxon>
        <taxon>Viridiplantae</taxon>
        <taxon>Streptophyta</taxon>
        <taxon>Embryophyta</taxon>
        <taxon>Tracheophyta</taxon>
        <taxon>Spermatophyta</taxon>
        <taxon>Magnoliopsida</taxon>
        <taxon>Liliopsida</taxon>
        <taxon>Poales</taxon>
        <taxon>Poaceae</taxon>
        <taxon>PACMAD clade</taxon>
        <taxon>Arundinoideae</taxon>
        <taxon>Arundineae</taxon>
        <taxon>Arundo</taxon>
    </lineage>
</organism>
<accession>A0A0A8ZKB0</accession>
<evidence type="ECO:0000313" key="1">
    <source>
        <dbReference type="EMBL" id="JAD39246.1"/>
    </source>
</evidence>
<protein>
    <submittedName>
        <fullName evidence="1">Uncharacterized protein</fullName>
    </submittedName>
</protein>
<reference evidence="1" key="2">
    <citation type="journal article" date="2015" name="Data Brief">
        <title>Shoot transcriptome of the giant reed, Arundo donax.</title>
        <authorList>
            <person name="Barrero R.A."/>
            <person name="Guerrero F.D."/>
            <person name="Moolhuijzen P."/>
            <person name="Goolsby J.A."/>
            <person name="Tidwell J."/>
            <person name="Bellgard S.E."/>
            <person name="Bellgard M.I."/>
        </authorList>
    </citation>
    <scope>NUCLEOTIDE SEQUENCE</scope>
    <source>
        <tissue evidence="1">Shoot tissue taken approximately 20 cm above the soil surface</tissue>
    </source>
</reference>
<sequence>MQTTPIYNNCYGKLVAVRVAEKYYGGNRNSRARASKRKLPRTEPVMDKSQVALFRCKTSR</sequence>